<name>A0AAD7ML21_9AGAR</name>
<protein>
    <submittedName>
        <fullName evidence="2">Uncharacterized protein</fullName>
    </submittedName>
</protein>
<sequence>MKFLAFVSAALVAASFANALSVPSIKNIAKKMYVYLTLRNFQQENAGVNSEKEVAGRQDVLEALLAAVAGLVPTLAAPIVKDVAATAEGAVVAAGSAATTPADIADPAGDPVVVAGNPVNMPAVPNTPVEVLETASGQRLAFLELLVPNGQPFVSAAIPSVNSLIVVVVVPRSDCTLSRYLSVDLFAWAEGSAKPS</sequence>
<evidence type="ECO:0000313" key="3">
    <source>
        <dbReference type="Proteomes" id="UP001215598"/>
    </source>
</evidence>
<keyword evidence="3" id="KW-1185">Reference proteome</keyword>
<feature type="chain" id="PRO_5042192205" evidence="1">
    <location>
        <begin position="20"/>
        <end position="196"/>
    </location>
</feature>
<accession>A0AAD7ML21</accession>
<dbReference type="Proteomes" id="UP001215598">
    <property type="component" value="Unassembled WGS sequence"/>
</dbReference>
<reference evidence="2" key="1">
    <citation type="submission" date="2023-03" db="EMBL/GenBank/DDBJ databases">
        <title>Massive genome expansion in bonnet fungi (Mycena s.s.) driven by repeated elements and novel gene families across ecological guilds.</title>
        <authorList>
            <consortium name="Lawrence Berkeley National Laboratory"/>
            <person name="Harder C.B."/>
            <person name="Miyauchi S."/>
            <person name="Viragh M."/>
            <person name="Kuo A."/>
            <person name="Thoen E."/>
            <person name="Andreopoulos B."/>
            <person name="Lu D."/>
            <person name="Skrede I."/>
            <person name="Drula E."/>
            <person name="Henrissat B."/>
            <person name="Morin E."/>
            <person name="Kohler A."/>
            <person name="Barry K."/>
            <person name="LaButti K."/>
            <person name="Morin E."/>
            <person name="Salamov A."/>
            <person name="Lipzen A."/>
            <person name="Mereny Z."/>
            <person name="Hegedus B."/>
            <person name="Baldrian P."/>
            <person name="Stursova M."/>
            <person name="Weitz H."/>
            <person name="Taylor A."/>
            <person name="Grigoriev I.V."/>
            <person name="Nagy L.G."/>
            <person name="Martin F."/>
            <person name="Kauserud H."/>
        </authorList>
    </citation>
    <scope>NUCLEOTIDE SEQUENCE</scope>
    <source>
        <strain evidence="2">CBHHK182m</strain>
    </source>
</reference>
<dbReference type="EMBL" id="JARKIB010000220">
    <property type="protein sequence ID" value="KAJ7722372.1"/>
    <property type="molecule type" value="Genomic_DNA"/>
</dbReference>
<dbReference type="AlphaFoldDB" id="A0AAD7ML21"/>
<organism evidence="2 3">
    <name type="scientific">Mycena metata</name>
    <dbReference type="NCBI Taxonomy" id="1033252"/>
    <lineage>
        <taxon>Eukaryota</taxon>
        <taxon>Fungi</taxon>
        <taxon>Dikarya</taxon>
        <taxon>Basidiomycota</taxon>
        <taxon>Agaricomycotina</taxon>
        <taxon>Agaricomycetes</taxon>
        <taxon>Agaricomycetidae</taxon>
        <taxon>Agaricales</taxon>
        <taxon>Marasmiineae</taxon>
        <taxon>Mycenaceae</taxon>
        <taxon>Mycena</taxon>
    </lineage>
</organism>
<evidence type="ECO:0000313" key="2">
    <source>
        <dbReference type="EMBL" id="KAJ7722372.1"/>
    </source>
</evidence>
<comment type="caution">
    <text evidence="2">The sequence shown here is derived from an EMBL/GenBank/DDBJ whole genome shotgun (WGS) entry which is preliminary data.</text>
</comment>
<evidence type="ECO:0000256" key="1">
    <source>
        <dbReference type="SAM" id="SignalP"/>
    </source>
</evidence>
<proteinExistence type="predicted"/>
<keyword evidence="1" id="KW-0732">Signal</keyword>
<feature type="signal peptide" evidence="1">
    <location>
        <begin position="1"/>
        <end position="19"/>
    </location>
</feature>
<gene>
    <name evidence="2" type="ORF">B0H16DRAFT_1473360</name>
</gene>